<feature type="compositionally biased region" description="Low complexity" evidence="1">
    <location>
        <begin position="27"/>
        <end position="51"/>
    </location>
</feature>
<dbReference type="PROSITE" id="PS51257">
    <property type="entry name" value="PROKAR_LIPOPROTEIN"/>
    <property type="match status" value="1"/>
</dbReference>
<name>A0A7Y9ZE25_9ACTN</name>
<evidence type="ECO:0000313" key="3">
    <source>
        <dbReference type="EMBL" id="NYI43160.1"/>
    </source>
</evidence>
<proteinExistence type="predicted"/>
<gene>
    <name evidence="3" type="ORF">BJ993_000240</name>
</gene>
<feature type="region of interest" description="Disordered" evidence="1">
    <location>
        <begin position="23"/>
        <end position="77"/>
    </location>
</feature>
<evidence type="ECO:0000256" key="2">
    <source>
        <dbReference type="SAM" id="SignalP"/>
    </source>
</evidence>
<feature type="signal peptide" evidence="2">
    <location>
        <begin position="1"/>
        <end position="21"/>
    </location>
</feature>
<protein>
    <recommendedName>
        <fullName evidence="5">Lipoprotein</fullName>
    </recommendedName>
</protein>
<feature type="compositionally biased region" description="Acidic residues" evidence="1">
    <location>
        <begin position="52"/>
        <end position="64"/>
    </location>
</feature>
<dbReference type="Proteomes" id="UP000562045">
    <property type="component" value="Unassembled WGS sequence"/>
</dbReference>
<dbReference type="RefSeq" id="WP_179647443.1">
    <property type="nucleotide sequence ID" value="NZ_JACBZM010000001.1"/>
</dbReference>
<comment type="caution">
    <text evidence="3">The sequence shown here is derived from an EMBL/GenBank/DDBJ whole genome shotgun (WGS) entry which is preliminary data.</text>
</comment>
<organism evidence="3 4">
    <name type="scientific">Nocardioides aromaticivorans</name>
    <dbReference type="NCBI Taxonomy" id="200618"/>
    <lineage>
        <taxon>Bacteria</taxon>
        <taxon>Bacillati</taxon>
        <taxon>Actinomycetota</taxon>
        <taxon>Actinomycetes</taxon>
        <taxon>Propionibacteriales</taxon>
        <taxon>Nocardioidaceae</taxon>
        <taxon>Nocardioides</taxon>
    </lineage>
</organism>
<evidence type="ECO:0000313" key="4">
    <source>
        <dbReference type="Proteomes" id="UP000562045"/>
    </source>
</evidence>
<sequence length="228" mass="22813">MSVKLALPAALLAVLALSACQDDEVPSAGDPSSDATTDTSSESPSESTESTESTEETESTDDGGEGASAGSVTAPGTELSIGDKAVLPLTYGTDGTATVEVTVTGIREGASADLEAAKVENAADYTPFYIDLEMTILSVGPDGFGGYTAGSDFDGLIGSQKAGSLIVFGDFAPCADGGFEYDAAVGDTAKGCVPALATKGSTVDGVQFSGGGDDSPYDQFDGEPVVWK</sequence>
<evidence type="ECO:0008006" key="5">
    <source>
        <dbReference type="Google" id="ProtNLM"/>
    </source>
</evidence>
<feature type="chain" id="PRO_5038492926" description="Lipoprotein" evidence="2">
    <location>
        <begin position="22"/>
        <end position="228"/>
    </location>
</feature>
<evidence type="ECO:0000256" key="1">
    <source>
        <dbReference type="SAM" id="MobiDB-lite"/>
    </source>
</evidence>
<dbReference type="AlphaFoldDB" id="A0A7Y9ZE25"/>
<keyword evidence="2" id="KW-0732">Signal</keyword>
<reference evidence="3 4" key="1">
    <citation type="submission" date="2020-07" db="EMBL/GenBank/DDBJ databases">
        <title>Sequencing the genomes of 1000 actinobacteria strains.</title>
        <authorList>
            <person name="Klenk H.-P."/>
        </authorList>
    </citation>
    <scope>NUCLEOTIDE SEQUENCE [LARGE SCALE GENOMIC DNA]</scope>
    <source>
        <strain evidence="3 4">DSM 15131</strain>
    </source>
</reference>
<accession>A0A7Y9ZE25</accession>
<dbReference type="EMBL" id="JACBZM010000001">
    <property type="protein sequence ID" value="NYI43160.1"/>
    <property type="molecule type" value="Genomic_DNA"/>
</dbReference>